<keyword evidence="1" id="KW-0446">Lipid-binding</keyword>
<dbReference type="Gene3D" id="3.30.70.3490">
    <property type="match status" value="1"/>
</dbReference>
<evidence type="ECO:0000256" key="4">
    <source>
        <dbReference type="SAM" id="MobiDB-lite"/>
    </source>
</evidence>
<dbReference type="Proteomes" id="UP000549394">
    <property type="component" value="Unassembled WGS sequence"/>
</dbReference>
<evidence type="ECO:0000256" key="2">
    <source>
        <dbReference type="RuleBase" id="RU003844"/>
    </source>
</evidence>
<protein>
    <recommendedName>
        <fullName evidence="3">Oxysterol-binding protein</fullName>
    </recommendedName>
</protein>
<dbReference type="InterPro" id="IPR018494">
    <property type="entry name" value="Oxysterol-bd_CS"/>
</dbReference>
<accession>A0A7I8W9C5</accession>
<dbReference type="GO" id="GO:0097038">
    <property type="term" value="C:perinuclear endoplasmic reticulum"/>
    <property type="evidence" value="ECO:0007669"/>
    <property type="project" value="TreeGrafter"/>
</dbReference>
<feature type="compositionally biased region" description="Basic and acidic residues" evidence="4">
    <location>
        <begin position="1"/>
        <end position="10"/>
    </location>
</feature>
<proteinExistence type="inferred from homology"/>
<keyword evidence="3" id="KW-0445">Lipid transport</keyword>
<feature type="region of interest" description="Disordered" evidence="4">
    <location>
        <begin position="1"/>
        <end position="44"/>
    </location>
</feature>
<dbReference type="SUPFAM" id="SSF144000">
    <property type="entry name" value="Oxysterol-binding protein-like"/>
    <property type="match status" value="1"/>
</dbReference>
<dbReference type="EMBL" id="CAJFCJ010000022">
    <property type="protein sequence ID" value="CAD5124714.1"/>
    <property type="molecule type" value="Genomic_DNA"/>
</dbReference>
<dbReference type="OrthoDB" id="416222at2759"/>
<comment type="caution">
    <text evidence="5">The sequence shown here is derived from an EMBL/GenBank/DDBJ whole genome shotgun (WGS) entry which is preliminary data.</text>
</comment>
<name>A0A7I8W9C5_9ANNE</name>
<comment type="similarity">
    <text evidence="2">Belongs to the OSBP family.</text>
</comment>
<dbReference type="GO" id="GO:0005886">
    <property type="term" value="C:plasma membrane"/>
    <property type="evidence" value="ECO:0007669"/>
    <property type="project" value="TreeGrafter"/>
</dbReference>
<feature type="region of interest" description="Disordered" evidence="4">
    <location>
        <begin position="364"/>
        <end position="390"/>
    </location>
</feature>
<organism evidence="5 6">
    <name type="scientific">Dimorphilus gyrociliatus</name>
    <dbReference type="NCBI Taxonomy" id="2664684"/>
    <lineage>
        <taxon>Eukaryota</taxon>
        <taxon>Metazoa</taxon>
        <taxon>Spiralia</taxon>
        <taxon>Lophotrochozoa</taxon>
        <taxon>Annelida</taxon>
        <taxon>Polychaeta</taxon>
        <taxon>Polychaeta incertae sedis</taxon>
        <taxon>Dinophilidae</taxon>
        <taxon>Dimorphilus</taxon>
    </lineage>
</organism>
<dbReference type="GO" id="GO:0005829">
    <property type="term" value="C:cytosol"/>
    <property type="evidence" value="ECO:0007669"/>
    <property type="project" value="TreeGrafter"/>
</dbReference>
<dbReference type="InterPro" id="IPR000648">
    <property type="entry name" value="Oxysterol-bd"/>
</dbReference>
<dbReference type="PANTHER" id="PTHR10972">
    <property type="entry name" value="OXYSTEROL-BINDING PROTEIN-RELATED"/>
    <property type="match status" value="1"/>
</dbReference>
<evidence type="ECO:0000313" key="6">
    <source>
        <dbReference type="Proteomes" id="UP000549394"/>
    </source>
</evidence>
<evidence type="ECO:0000313" key="5">
    <source>
        <dbReference type="EMBL" id="CAD5124714.1"/>
    </source>
</evidence>
<dbReference type="Gene3D" id="2.40.160.120">
    <property type="match status" value="1"/>
</dbReference>
<sequence length="432" mass="50725">MSTQEKKSIDSDEDEFYECEASPKKGNHSRQHSRNSSLPKAGYNSHRTRLPVKMFSRSEFSVWSILKQCIGKELSKITMPIVFNEPLSFLQRITEYMEYSDLLTKANESPDPTSRMEYVAAFAVSALSSNHERLAKPFNPLLGETYELVRPGVRLTAEQVSHHPPVSAFHAESENYSFCGSIHPKMKFWGKSVEITPKGNVILHLKKWNETYTWSNVVCSIHNIIIGKMWIEHYGKMDIKCIQTGWETILNFHSCGWRSHRQHEVDGYVLSEDKEKMKYFIGRWIDNLYSYDVTANMDNIKYEDALQNQLPNQRLLWSANKRSDQSHEYYNFSNFAITLNEMGEGFKSLPPTDSRLRPDIRKLEEGDVDGAGEEKHRVEEKQRESRRHRKKDKNDWCQRWFKLDKHPATGQNEWIFDQSYWKRDWTNCPDIF</sequence>
<dbReference type="Pfam" id="PF01237">
    <property type="entry name" value="Oxysterol_BP"/>
    <property type="match status" value="1"/>
</dbReference>
<dbReference type="FunFam" id="2.40.160.120:FF:000005">
    <property type="entry name" value="Oxysterol-binding protein"/>
    <property type="match status" value="1"/>
</dbReference>
<dbReference type="PANTHER" id="PTHR10972:SF209">
    <property type="entry name" value="OXYSTEROL-BINDING PROTEIN"/>
    <property type="match status" value="1"/>
</dbReference>
<dbReference type="InterPro" id="IPR037239">
    <property type="entry name" value="OSBP_sf"/>
</dbReference>
<gene>
    <name evidence="5" type="ORF">DGYR_LOCUS12212</name>
</gene>
<evidence type="ECO:0000256" key="3">
    <source>
        <dbReference type="RuleBase" id="RU003845"/>
    </source>
</evidence>
<dbReference type="PROSITE" id="PS01013">
    <property type="entry name" value="OSBP"/>
    <property type="match status" value="1"/>
</dbReference>
<feature type="compositionally biased region" description="Basic and acidic residues" evidence="4">
    <location>
        <begin position="372"/>
        <end position="383"/>
    </location>
</feature>
<evidence type="ECO:0000256" key="1">
    <source>
        <dbReference type="ARBA" id="ARBA00023121"/>
    </source>
</evidence>
<keyword evidence="3" id="KW-0813">Transport</keyword>
<keyword evidence="6" id="KW-1185">Reference proteome</keyword>
<reference evidence="5 6" key="1">
    <citation type="submission" date="2020-08" db="EMBL/GenBank/DDBJ databases">
        <authorList>
            <person name="Hejnol A."/>
        </authorList>
    </citation>
    <scope>NUCLEOTIDE SEQUENCE [LARGE SCALE GENOMIC DNA]</scope>
</reference>
<dbReference type="GO" id="GO:0032934">
    <property type="term" value="F:sterol binding"/>
    <property type="evidence" value="ECO:0007669"/>
    <property type="project" value="TreeGrafter"/>
</dbReference>
<dbReference type="GO" id="GO:0006869">
    <property type="term" value="P:lipid transport"/>
    <property type="evidence" value="ECO:0007669"/>
    <property type="project" value="UniProtKB-KW"/>
</dbReference>
<dbReference type="AlphaFoldDB" id="A0A7I8W9C5"/>